<dbReference type="STRING" id="272630.MexAM1_META1p4885"/>
<dbReference type="HOGENOM" id="CLU_153164_0_0_5"/>
<protein>
    <submittedName>
        <fullName evidence="2">Uncharacterized protein</fullName>
    </submittedName>
</protein>
<evidence type="ECO:0000313" key="3">
    <source>
        <dbReference type="Proteomes" id="UP000009081"/>
    </source>
</evidence>
<dbReference type="Proteomes" id="UP000009081">
    <property type="component" value="Chromosome"/>
</dbReference>
<gene>
    <name evidence="2" type="ordered locus">MexAM1_META1p4885</name>
</gene>
<dbReference type="AlphaFoldDB" id="C5ASN1"/>
<dbReference type="EMBL" id="CP001510">
    <property type="protein sequence ID" value="ACS42494.1"/>
    <property type="molecule type" value="Genomic_DNA"/>
</dbReference>
<sequence>MASKRERVRVTSIDPCAGRRSCSPNGAQVAHGEGWAARGDGLATWFVRGKALGNALGKVLGKAAGKPRVGGLRGRRQAYPCGFGVPDPRPGRDALTGRSGVANSRVTVRRRTRSRCPLRRGPPCTRVGPACRKDLRWRP</sequence>
<name>C5ASN1_METEA</name>
<reference evidence="2 3" key="1">
    <citation type="journal article" date="2009" name="PLoS ONE">
        <title>Methylobacterium genome sequences: a reference blueprint to investigate microbial metabolism of C1 compounds from natural and industrial sources.</title>
        <authorList>
            <person name="Vuilleumier S."/>
            <person name="Chistoserdova L."/>
            <person name="Lee M.-C."/>
            <person name="Bringel F."/>
            <person name="Lajus A."/>
            <person name="Zhou Y."/>
            <person name="Gourion B."/>
            <person name="Barbe V."/>
            <person name="Chang J."/>
            <person name="Cruveiller S."/>
            <person name="Dossat C."/>
            <person name="Gillett W."/>
            <person name="Gruffaz C."/>
            <person name="Haugen E."/>
            <person name="Hourcade E."/>
            <person name="Levy R."/>
            <person name="Mangenot S."/>
            <person name="Muller E."/>
            <person name="Nadalig T."/>
            <person name="Pagni M."/>
            <person name="Penny C."/>
            <person name="Peyraud R."/>
            <person name="Robinson D.G."/>
            <person name="Roche D."/>
            <person name="Rouy Z."/>
            <person name="Saenampechek C."/>
            <person name="Salvignol G."/>
            <person name="Vallenet D."/>
            <person name="Wu Z."/>
            <person name="Marx C.J."/>
            <person name="Vorholt J.A."/>
            <person name="Olson M.V."/>
            <person name="Kaul R."/>
            <person name="Weissenbach J."/>
            <person name="Medigue C."/>
            <person name="Lidstrom M.E."/>
        </authorList>
    </citation>
    <scope>NUCLEOTIDE SEQUENCE [LARGE SCALE GENOMIC DNA]</scope>
    <source>
        <strain evidence="3">ATCC 14718 / DSM 1338 / JCM 2805 / NCIMB 9133 / AM1</strain>
    </source>
</reference>
<feature type="region of interest" description="Disordered" evidence="1">
    <location>
        <begin position="77"/>
        <end position="112"/>
    </location>
</feature>
<dbReference type="KEGG" id="mea:Mex_1p4885"/>
<accession>C5ASN1</accession>
<evidence type="ECO:0000256" key="1">
    <source>
        <dbReference type="SAM" id="MobiDB-lite"/>
    </source>
</evidence>
<organism evidence="2 3">
    <name type="scientific">Methylorubrum extorquens (strain ATCC 14718 / DSM 1338 / JCM 2805 / NCIMB 9133 / AM1)</name>
    <name type="common">Methylobacterium extorquens</name>
    <dbReference type="NCBI Taxonomy" id="272630"/>
    <lineage>
        <taxon>Bacteria</taxon>
        <taxon>Pseudomonadati</taxon>
        <taxon>Pseudomonadota</taxon>
        <taxon>Alphaproteobacteria</taxon>
        <taxon>Hyphomicrobiales</taxon>
        <taxon>Methylobacteriaceae</taxon>
        <taxon>Methylorubrum</taxon>
    </lineage>
</organism>
<proteinExistence type="predicted"/>
<keyword evidence="3" id="KW-1185">Reference proteome</keyword>
<evidence type="ECO:0000313" key="2">
    <source>
        <dbReference type="EMBL" id="ACS42494.1"/>
    </source>
</evidence>